<protein>
    <submittedName>
        <fullName evidence="3">Uncharacterized protein</fullName>
    </submittedName>
</protein>
<evidence type="ECO:0000313" key="2">
    <source>
        <dbReference type="EMBL" id="KAF4658996.1"/>
    </source>
</evidence>
<evidence type="ECO:0000313" key="4">
    <source>
        <dbReference type="Proteomes" id="UP000570595"/>
    </source>
</evidence>
<accession>A0A7J6M1K1</accession>
<proteinExistence type="predicted"/>
<sequence>MERLSRPNSFKNIEADNDQSTAKMRLSATAGYDEPGQALPFDHEIPRAYSPGTGYSGTGAPGEFRVSSPSSSLTRSLQSTRSLGGTLGAATGVAYEGALAEPEPVLDGSALESMVDNYEDLIQWAEGLEVYNENTGNSETGVPCESSPSSNPTRSLRSASRAGEQALDETALEWMVDNHDDLAQWAEGLKGTKSSSGFEKSHSRRP</sequence>
<dbReference type="Proteomes" id="UP000572268">
    <property type="component" value="Unassembled WGS sequence"/>
</dbReference>
<evidence type="ECO:0000313" key="3">
    <source>
        <dbReference type="EMBL" id="KAF4665070.1"/>
    </source>
</evidence>
<feature type="region of interest" description="Disordered" evidence="1">
    <location>
        <begin position="133"/>
        <end position="165"/>
    </location>
</feature>
<feature type="compositionally biased region" description="Polar residues" evidence="1">
    <location>
        <begin position="133"/>
        <end position="158"/>
    </location>
</feature>
<dbReference type="AlphaFoldDB" id="A0A7J6M1K1"/>
<organism evidence="3 5">
    <name type="scientific">Perkinsus olseni</name>
    <name type="common">Perkinsus atlanticus</name>
    <dbReference type="NCBI Taxonomy" id="32597"/>
    <lineage>
        <taxon>Eukaryota</taxon>
        <taxon>Sar</taxon>
        <taxon>Alveolata</taxon>
        <taxon>Perkinsozoa</taxon>
        <taxon>Perkinsea</taxon>
        <taxon>Perkinsida</taxon>
        <taxon>Perkinsidae</taxon>
        <taxon>Perkinsus</taxon>
    </lineage>
</organism>
<evidence type="ECO:0000256" key="1">
    <source>
        <dbReference type="SAM" id="MobiDB-lite"/>
    </source>
</evidence>
<dbReference type="Proteomes" id="UP000570595">
    <property type="component" value="Unassembled WGS sequence"/>
</dbReference>
<dbReference type="EMBL" id="JABAHT010000286">
    <property type="protein sequence ID" value="KAF4658996.1"/>
    <property type="molecule type" value="Genomic_DNA"/>
</dbReference>
<gene>
    <name evidence="3" type="ORF">FOL46_003895</name>
    <name evidence="2" type="ORF">FOZ61_005083</name>
</gene>
<feature type="region of interest" description="Disordered" evidence="1">
    <location>
        <begin position="1"/>
        <end position="79"/>
    </location>
</feature>
<feature type="region of interest" description="Disordered" evidence="1">
    <location>
        <begin position="186"/>
        <end position="206"/>
    </location>
</feature>
<name>A0A7J6M1K1_PEROL</name>
<feature type="compositionally biased region" description="Polar residues" evidence="1">
    <location>
        <begin position="1"/>
        <end position="11"/>
    </location>
</feature>
<reference evidence="4 5" key="1">
    <citation type="submission" date="2020-04" db="EMBL/GenBank/DDBJ databases">
        <title>Perkinsus olseni comparative genomics.</title>
        <authorList>
            <person name="Bogema D.R."/>
        </authorList>
    </citation>
    <scope>NUCLEOTIDE SEQUENCE [LARGE SCALE GENOMIC DNA]</scope>
    <source>
        <strain evidence="2">ATCC PRA-179</strain>
        <strain evidence="3">ATCC PRA-31</strain>
    </source>
</reference>
<dbReference type="EMBL" id="JABANN010000243">
    <property type="protein sequence ID" value="KAF4665070.1"/>
    <property type="molecule type" value="Genomic_DNA"/>
</dbReference>
<evidence type="ECO:0000313" key="5">
    <source>
        <dbReference type="Proteomes" id="UP000572268"/>
    </source>
</evidence>
<feature type="compositionally biased region" description="Low complexity" evidence="1">
    <location>
        <begin position="67"/>
        <end position="79"/>
    </location>
</feature>
<comment type="caution">
    <text evidence="3">The sequence shown here is derived from an EMBL/GenBank/DDBJ whole genome shotgun (WGS) entry which is preliminary data.</text>
</comment>